<dbReference type="STRING" id="134849.SAMN05443668_108221"/>
<dbReference type="InterPro" id="IPR050277">
    <property type="entry name" value="Sodium:Solute_Symporter"/>
</dbReference>
<feature type="transmembrane region" description="Helical" evidence="9">
    <location>
        <begin position="160"/>
        <end position="177"/>
    </location>
</feature>
<gene>
    <name evidence="10" type="ORF">SAMN05443668_108221</name>
</gene>
<reference evidence="10 11" key="1">
    <citation type="submission" date="2016-11" db="EMBL/GenBank/DDBJ databases">
        <authorList>
            <person name="Jaros S."/>
            <person name="Januszkiewicz K."/>
            <person name="Wedrychowicz H."/>
        </authorList>
    </citation>
    <scope>NUCLEOTIDE SEQUENCE [LARGE SCALE GENOMIC DNA]</scope>
    <source>
        <strain evidence="10 11">DSM 46144</strain>
    </source>
</reference>
<evidence type="ECO:0000256" key="7">
    <source>
        <dbReference type="RuleBase" id="RU362091"/>
    </source>
</evidence>
<dbReference type="Pfam" id="PF00474">
    <property type="entry name" value="SSF"/>
    <property type="match status" value="1"/>
</dbReference>
<feature type="transmembrane region" description="Helical" evidence="9">
    <location>
        <begin position="383"/>
        <end position="402"/>
    </location>
</feature>
<evidence type="ECO:0000256" key="9">
    <source>
        <dbReference type="SAM" id="Phobius"/>
    </source>
</evidence>
<feature type="transmembrane region" description="Helical" evidence="9">
    <location>
        <begin position="483"/>
        <end position="506"/>
    </location>
</feature>
<comment type="similarity">
    <text evidence="2 7">Belongs to the sodium:solute symporter (SSF) (TC 2.A.21) family.</text>
</comment>
<evidence type="ECO:0000256" key="5">
    <source>
        <dbReference type="ARBA" id="ARBA00022989"/>
    </source>
</evidence>
<dbReference type="NCBIfam" id="NF046076">
    <property type="entry name" value="monocarbox_MctP"/>
    <property type="match status" value="1"/>
</dbReference>
<feature type="transmembrane region" description="Helical" evidence="9">
    <location>
        <begin position="73"/>
        <end position="96"/>
    </location>
</feature>
<dbReference type="AlphaFoldDB" id="A0A1M7R839"/>
<feature type="transmembrane region" description="Helical" evidence="9">
    <location>
        <begin position="184"/>
        <end position="205"/>
    </location>
</feature>
<dbReference type="RefSeq" id="WP_073260458.1">
    <property type="nucleotide sequence ID" value="NZ_FRCS01000008.1"/>
</dbReference>
<keyword evidence="3" id="KW-0813">Transport</keyword>
<sequence length="549" mass="58878">MEVKVTELTIFIILFAFVSVLGFVASRWRRPDTMEHLDEWGLGGRNFGGWITWFLLGGDLYTAYTFVAVPALMYGAGAMGFFALPYTVVLYPLVLLPLIRLWSVSHVHGFVTPADFVRARFGSSTLALLVAVTGIVATMPYIALQLVGIEAVLKAMGVEGKWPITIAFLILAIYTYNSGLRAPALIAFVKDTLIYLTVIVAIVVIPTKLGGWDAIFAAAGEKFSQPAAQAAGSGLLLNANNQLNYITLAFGSALALFLYPHSLTGVLSARSRDTVKRNMAALPAYSFVLGLLALLGLMAIAAKIVPVGADPEAGVPGDRNTVVPLLFDWAFPSWFTGIAHAAVGIGALVPAAVMSIAAANLFTRNIYTEYIRREASPAEEARVSKLVSLVVKFVAVVLVLGLDTQYSIDLQLIGGVIILQTLPAVALGVFTRWFHKWALVAGWVAGMAFGFWMLWTIPNPATDRKHFGGSAFKLSELGIDTKWTIYAGFLAIALNLLVVVLVTWGLRAGKVADGGDVTKPSDYTADLGDPKVHDIPELVGEGRPSSSST</sequence>
<name>A0A1M7R839_9ACTN</name>
<evidence type="ECO:0000256" key="6">
    <source>
        <dbReference type="ARBA" id="ARBA00023136"/>
    </source>
</evidence>
<feature type="transmembrane region" description="Helical" evidence="9">
    <location>
        <begin position="437"/>
        <end position="455"/>
    </location>
</feature>
<feature type="transmembrane region" description="Helical" evidence="9">
    <location>
        <begin position="126"/>
        <end position="148"/>
    </location>
</feature>
<dbReference type="GO" id="GO:0022857">
    <property type="term" value="F:transmembrane transporter activity"/>
    <property type="evidence" value="ECO:0007669"/>
    <property type="project" value="InterPro"/>
</dbReference>
<dbReference type="InterPro" id="IPR038377">
    <property type="entry name" value="Na/Glc_symporter_sf"/>
</dbReference>
<dbReference type="PANTHER" id="PTHR48086:SF8">
    <property type="entry name" value="MONOCARBOXYLIC ACID PERMEASE"/>
    <property type="match status" value="1"/>
</dbReference>
<feature type="transmembrane region" description="Helical" evidence="9">
    <location>
        <begin position="334"/>
        <end position="362"/>
    </location>
</feature>
<keyword evidence="4 9" id="KW-0812">Transmembrane</keyword>
<feature type="region of interest" description="Disordered" evidence="8">
    <location>
        <begin position="522"/>
        <end position="549"/>
    </location>
</feature>
<feature type="transmembrane region" description="Helical" evidence="9">
    <location>
        <begin position="242"/>
        <end position="259"/>
    </location>
</feature>
<accession>A0A1M7R839</accession>
<dbReference type="PANTHER" id="PTHR48086">
    <property type="entry name" value="SODIUM/PROLINE SYMPORTER-RELATED"/>
    <property type="match status" value="1"/>
</dbReference>
<comment type="subcellular location">
    <subcellularLocation>
        <location evidence="1">Membrane</location>
        <topology evidence="1">Multi-pass membrane protein</topology>
    </subcellularLocation>
</comment>
<dbReference type="EMBL" id="FRCS01000008">
    <property type="protein sequence ID" value="SHN42474.1"/>
    <property type="molecule type" value="Genomic_DNA"/>
</dbReference>
<evidence type="ECO:0000313" key="11">
    <source>
        <dbReference type="Proteomes" id="UP000184440"/>
    </source>
</evidence>
<dbReference type="PROSITE" id="PS50283">
    <property type="entry name" value="NA_SOLUT_SYMP_3"/>
    <property type="match status" value="1"/>
</dbReference>
<evidence type="ECO:0000313" key="10">
    <source>
        <dbReference type="EMBL" id="SHN42474.1"/>
    </source>
</evidence>
<keyword evidence="6 9" id="KW-0472">Membrane</keyword>
<keyword evidence="5 9" id="KW-1133">Transmembrane helix</keyword>
<feature type="transmembrane region" description="Helical" evidence="9">
    <location>
        <begin position="280"/>
        <end position="302"/>
    </location>
</feature>
<feature type="transmembrane region" description="Helical" evidence="9">
    <location>
        <begin position="47"/>
        <end position="67"/>
    </location>
</feature>
<dbReference type="GO" id="GO:0005886">
    <property type="term" value="C:plasma membrane"/>
    <property type="evidence" value="ECO:0007669"/>
    <property type="project" value="TreeGrafter"/>
</dbReference>
<evidence type="ECO:0000256" key="1">
    <source>
        <dbReference type="ARBA" id="ARBA00004141"/>
    </source>
</evidence>
<dbReference type="Gene3D" id="1.20.1730.10">
    <property type="entry name" value="Sodium/glucose cotransporter"/>
    <property type="match status" value="1"/>
</dbReference>
<dbReference type="OrthoDB" id="3636885at2"/>
<dbReference type="Proteomes" id="UP000184440">
    <property type="component" value="Unassembled WGS sequence"/>
</dbReference>
<organism evidence="10 11">
    <name type="scientific">Cryptosporangium aurantiacum</name>
    <dbReference type="NCBI Taxonomy" id="134849"/>
    <lineage>
        <taxon>Bacteria</taxon>
        <taxon>Bacillati</taxon>
        <taxon>Actinomycetota</taxon>
        <taxon>Actinomycetes</taxon>
        <taxon>Cryptosporangiales</taxon>
        <taxon>Cryptosporangiaceae</taxon>
        <taxon>Cryptosporangium</taxon>
    </lineage>
</organism>
<protein>
    <submittedName>
        <fullName evidence="10">Solute:Na+ symporter, SSS family</fullName>
    </submittedName>
</protein>
<keyword evidence="11" id="KW-1185">Reference proteome</keyword>
<dbReference type="InterPro" id="IPR001734">
    <property type="entry name" value="Na/solute_symporter"/>
</dbReference>
<evidence type="ECO:0000256" key="2">
    <source>
        <dbReference type="ARBA" id="ARBA00006434"/>
    </source>
</evidence>
<proteinExistence type="inferred from homology"/>
<dbReference type="CDD" id="cd10322">
    <property type="entry name" value="SLC5sbd"/>
    <property type="match status" value="1"/>
</dbReference>
<evidence type="ECO:0000256" key="3">
    <source>
        <dbReference type="ARBA" id="ARBA00022448"/>
    </source>
</evidence>
<evidence type="ECO:0000256" key="8">
    <source>
        <dbReference type="SAM" id="MobiDB-lite"/>
    </source>
</evidence>
<feature type="transmembrane region" description="Helical" evidence="9">
    <location>
        <begin position="408"/>
        <end position="430"/>
    </location>
</feature>
<evidence type="ECO:0000256" key="4">
    <source>
        <dbReference type="ARBA" id="ARBA00022692"/>
    </source>
</evidence>
<feature type="transmembrane region" description="Helical" evidence="9">
    <location>
        <begin position="6"/>
        <end position="26"/>
    </location>
</feature>